<gene>
    <name evidence="9" type="ORF">FHS22_001042</name>
</gene>
<evidence type="ECO:0000313" key="9">
    <source>
        <dbReference type="EMBL" id="MBB5961785.1"/>
    </source>
</evidence>
<dbReference type="SMART" id="SM00304">
    <property type="entry name" value="HAMP"/>
    <property type="match status" value="1"/>
</dbReference>
<evidence type="ECO:0000256" key="5">
    <source>
        <dbReference type="PROSITE-ProRule" id="PRU00284"/>
    </source>
</evidence>
<dbReference type="Gene3D" id="1.10.287.950">
    <property type="entry name" value="Methyl-accepting chemotaxis protein"/>
    <property type="match status" value="1"/>
</dbReference>
<sequence length="542" mass="56068">MSTPPASPPTRAPGGRSLLDRCRDLPLTAKIFTAVAAMAASCLLVIGVSVNGLNTADDKSQEIYREGVQPIETLAQLHSDVLKVRNLVLNYYMSDAEYRAVNAADMKKLDAEIKENAAAYGPLSADGPAAERLYADWASYVEIRDQKIMPSAAKGDLEGFWAGFNEAEPITERIDKGFEELRAAQARTAVTNATDTHDTVGEVVTLVSVIGGLGLAAGLGLAWLVARSVVVPLRRVTAVLDDVAAGDLTRRADITTRDEVGTMAAALTRATDSMRQTVTVIRTSADSLGTASGNLAAISDQLAGNAGGTAARAADAREAAQEVTDNVSTLASASEEMGASIREISSNASDAASVAGEAVTSARDTTAVVGKLGESSAEIGNILKVITSIAEQTNLLALNATIEAARAGDAGKGFAVVASEVKELAQETAKATEDIATRIETIQTDTAAAVGAIDKISSIIGTISDYQTTIAAAVEEQTATTNEISRSVSSAAQGVGHIADNMVAVAAAAQQTNDGIATSRQASESLAQMAGDLNQLVTRFRI</sequence>
<keyword evidence="3 5" id="KW-0807">Transducer</keyword>
<dbReference type="PROSITE" id="PS50111">
    <property type="entry name" value="CHEMOTAXIS_TRANSDUC_2"/>
    <property type="match status" value="1"/>
</dbReference>
<evidence type="ECO:0000256" key="2">
    <source>
        <dbReference type="ARBA" id="ARBA00022989"/>
    </source>
</evidence>
<dbReference type="Pfam" id="PF00015">
    <property type="entry name" value="MCPsignal"/>
    <property type="match status" value="1"/>
</dbReference>
<dbReference type="InterPro" id="IPR003660">
    <property type="entry name" value="HAMP_dom"/>
</dbReference>
<evidence type="ECO:0000259" key="8">
    <source>
        <dbReference type="PROSITE" id="PS50885"/>
    </source>
</evidence>
<dbReference type="GO" id="GO:0004888">
    <property type="term" value="F:transmembrane signaling receptor activity"/>
    <property type="evidence" value="ECO:0007669"/>
    <property type="project" value="InterPro"/>
</dbReference>
<feature type="domain" description="Methyl-accepting transducer" evidence="7">
    <location>
        <begin position="284"/>
        <end position="527"/>
    </location>
</feature>
<dbReference type="Pfam" id="PF00672">
    <property type="entry name" value="HAMP"/>
    <property type="match status" value="1"/>
</dbReference>
<reference evidence="9 10" key="1">
    <citation type="submission" date="2020-08" db="EMBL/GenBank/DDBJ databases">
        <title>Genomic Encyclopedia of Type Strains, Phase III (KMG-III): the genomes of soil and plant-associated and newly described type strains.</title>
        <authorList>
            <person name="Whitman W."/>
        </authorList>
    </citation>
    <scope>NUCLEOTIDE SEQUENCE [LARGE SCALE GENOMIC DNA]</scope>
    <source>
        <strain evidence="9 10">CECT 3303</strain>
    </source>
</reference>
<dbReference type="AlphaFoldDB" id="A0A841D0R6"/>
<dbReference type="GO" id="GO:0016020">
    <property type="term" value="C:membrane"/>
    <property type="evidence" value="ECO:0007669"/>
    <property type="project" value="InterPro"/>
</dbReference>
<dbReference type="InterPro" id="IPR024478">
    <property type="entry name" value="HlyB_4HB_MCP"/>
</dbReference>
<keyword evidence="1 6" id="KW-0812">Transmembrane</keyword>
<feature type="domain" description="HAMP" evidence="8">
    <location>
        <begin position="227"/>
        <end position="279"/>
    </location>
</feature>
<evidence type="ECO:0000256" key="3">
    <source>
        <dbReference type="ARBA" id="ARBA00023224"/>
    </source>
</evidence>
<dbReference type="EMBL" id="JACHJJ010000002">
    <property type="protein sequence ID" value="MBB5961785.1"/>
    <property type="molecule type" value="Genomic_DNA"/>
</dbReference>
<dbReference type="PROSITE" id="PS50885">
    <property type="entry name" value="HAMP"/>
    <property type="match status" value="1"/>
</dbReference>
<dbReference type="CDD" id="cd06225">
    <property type="entry name" value="HAMP"/>
    <property type="match status" value="1"/>
</dbReference>
<dbReference type="InterPro" id="IPR004089">
    <property type="entry name" value="MCPsignal_dom"/>
</dbReference>
<feature type="transmembrane region" description="Helical" evidence="6">
    <location>
        <begin position="203"/>
        <end position="226"/>
    </location>
</feature>
<evidence type="ECO:0000259" key="7">
    <source>
        <dbReference type="PROSITE" id="PS50111"/>
    </source>
</evidence>
<evidence type="ECO:0000256" key="4">
    <source>
        <dbReference type="ARBA" id="ARBA00029447"/>
    </source>
</evidence>
<comment type="caution">
    <text evidence="9">The sequence shown here is derived from an EMBL/GenBank/DDBJ whole genome shotgun (WGS) entry which is preliminary data.</text>
</comment>
<dbReference type="PRINTS" id="PR00260">
    <property type="entry name" value="CHEMTRNSDUCR"/>
</dbReference>
<dbReference type="RefSeq" id="WP_184938896.1">
    <property type="nucleotide sequence ID" value="NZ_BAAAWZ010000001.1"/>
</dbReference>
<evidence type="ECO:0000256" key="6">
    <source>
        <dbReference type="SAM" id="Phobius"/>
    </source>
</evidence>
<dbReference type="SUPFAM" id="SSF58104">
    <property type="entry name" value="Methyl-accepting chemotaxis protein (MCP) signaling domain"/>
    <property type="match status" value="1"/>
</dbReference>
<organism evidence="9 10">
    <name type="scientific">Planomonospora venezuelensis</name>
    <dbReference type="NCBI Taxonomy" id="1999"/>
    <lineage>
        <taxon>Bacteria</taxon>
        <taxon>Bacillati</taxon>
        <taxon>Actinomycetota</taxon>
        <taxon>Actinomycetes</taxon>
        <taxon>Streptosporangiales</taxon>
        <taxon>Streptosporangiaceae</taxon>
        <taxon>Planomonospora</taxon>
    </lineage>
</organism>
<dbReference type="GO" id="GO:0007165">
    <property type="term" value="P:signal transduction"/>
    <property type="evidence" value="ECO:0007669"/>
    <property type="project" value="UniProtKB-KW"/>
</dbReference>
<dbReference type="Proteomes" id="UP000562352">
    <property type="component" value="Unassembled WGS sequence"/>
</dbReference>
<dbReference type="InterPro" id="IPR004090">
    <property type="entry name" value="Chemotax_Me-accpt_rcpt"/>
</dbReference>
<protein>
    <submittedName>
        <fullName evidence="9">Methyl-accepting chemotaxis protein</fullName>
    </submittedName>
</protein>
<dbReference type="SMART" id="SM00283">
    <property type="entry name" value="MA"/>
    <property type="match status" value="1"/>
</dbReference>
<name>A0A841D0R6_PLAVE</name>
<accession>A0A841D0R6</accession>
<keyword evidence="6" id="KW-0472">Membrane</keyword>
<keyword evidence="2 6" id="KW-1133">Transmembrane helix</keyword>
<dbReference type="Pfam" id="PF12729">
    <property type="entry name" value="4HB_MCP_1"/>
    <property type="match status" value="1"/>
</dbReference>
<comment type="similarity">
    <text evidence="4">Belongs to the methyl-accepting chemotaxis (MCP) protein family.</text>
</comment>
<feature type="transmembrane region" description="Helical" evidence="6">
    <location>
        <begin position="31"/>
        <end position="50"/>
    </location>
</feature>
<evidence type="ECO:0000313" key="10">
    <source>
        <dbReference type="Proteomes" id="UP000562352"/>
    </source>
</evidence>
<evidence type="ECO:0000256" key="1">
    <source>
        <dbReference type="ARBA" id="ARBA00022692"/>
    </source>
</evidence>
<dbReference type="PANTHER" id="PTHR32089">
    <property type="entry name" value="METHYL-ACCEPTING CHEMOTAXIS PROTEIN MCPB"/>
    <property type="match status" value="1"/>
</dbReference>
<keyword evidence="10" id="KW-1185">Reference proteome</keyword>
<proteinExistence type="inferred from homology"/>
<dbReference type="PANTHER" id="PTHR32089:SF112">
    <property type="entry name" value="LYSOZYME-LIKE PROTEIN-RELATED"/>
    <property type="match status" value="1"/>
</dbReference>
<dbReference type="GO" id="GO:0006935">
    <property type="term" value="P:chemotaxis"/>
    <property type="evidence" value="ECO:0007669"/>
    <property type="project" value="InterPro"/>
</dbReference>